<dbReference type="InterPro" id="IPR000014">
    <property type="entry name" value="PAS"/>
</dbReference>
<dbReference type="SUPFAM" id="SSF55874">
    <property type="entry name" value="ATPase domain of HSP90 chaperone/DNA topoisomerase II/histidine kinase"/>
    <property type="match status" value="1"/>
</dbReference>
<dbReference type="Pfam" id="PF13492">
    <property type="entry name" value="GAF_3"/>
    <property type="match status" value="1"/>
</dbReference>
<sequence length="841" mass="94123">MKVRFQIGLACILVFFGAIVALITYFYEKSFFEEETFQKTQLVMAAVESTRTYVHTTLRPRMFEELGPDRFVLEAMSTSYISRVIMDIFHEKLPEFNYRRSAINARNPDFEATPREREMIAWFRDHPDEELWFGMLRDQGEDRFVQFRPVEFSAECLHCHGDPADAPAEIRARYGTDLGFYKKEGMIGGVQSISIPAGSQMAAIREAALQVFSFIVLVLLFLYAIIWIFFDRVVVRSLRSVLTLFRDSLGDREGEKIYQLARKGDELRDLHVAAELMANHLAESRRKLEQYARHLQSMVEQRTEALKRSQERLHHQVRARNKELALLNTIAGLITQARTLGDLLPALLQAALKVIPARGAGIYLFDRGQQQLELRCQEGDQELAPRLEIDAASLSGTRVTDPDAIARLVAIEGCGNIRLTGEGENRELGIRVPLCCRERLLGMMIFSGIQLEDLDDALQALLISIGRQIGITLESLESISRLRYSKELLHTVFDAITDPMALLDKSGIVRMVNRAFLDHCGMEEEDIYGLSIEALPCSVTLPFARCFHNLDPGALPESTEVTLENGAVFAVSLYPVKFASAADEAIVCFARDITEQQMVARRIRRTERLAAVGQLAAGVAHEINNPLGVILCYADILKKEIGTGQAAEDLEVIERHARTCQRIVSDLLNFARSHESSRDLVDIKTIVHDVQRILSRQMQRQGISFELDLAPDIPPSYMDRERIKQVLVNLLINAIQAIGEDGEVHVAARVISSSDSSDSRALEIRVRDSGCGISPDSLPLIFDPFFTTKGVEEGTGLGLSVSYGIIEDHGGTITVESEPGQGTVFIITLPVIEEVTGDEKN</sequence>
<feature type="domain" description="PAS" evidence="6">
    <location>
        <begin position="485"/>
        <end position="566"/>
    </location>
</feature>
<organism evidence="7 8">
    <name type="scientific">Desulfolithobacter dissulfuricans</name>
    <dbReference type="NCBI Taxonomy" id="2795293"/>
    <lineage>
        <taxon>Bacteria</taxon>
        <taxon>Pseudomonadati</taxon>
        <taxon>Thermodesulfobacteriota</taxon>
        <taxon>Desulfobulbia</taxon>
        <taxon>Desulfobulbales</taxon>
        <taxon>Desulfobulbaceae</taxon>
        <taxon>Desulfolithobacter</taxon>
    </lineage>
</organism>
<comment type="catalytic activity">
    <reaction evidence="1">
        <text>ATP + protein L-histidine = ADP + protein N-phospho-L-histidine.</text>
        <dbReference type="EC" id="2.7.13.3"/>
    </reaction>
</comment>
<dbReference type="InterPro" id="IPR036097">
    <property type="entry name" value="HisK_dim/P_sf"/>
</dbReference>
<keyword evidence="3" id="KW-0597">Phosphoprotein</keyword>
<accession>A0A915XIC5</accession>
<evidence type="ECO:0000313" key="7">
    <source>
        <dbReference type="EMBL" id="BCO09679.1"/>
    </source>
</evidence>
<dbReference type="SUPFAM" id="SSF47384">
    <property type="entry name" value="Homodimeric domain of signal transducing histidine kinase"/>
    <property type="match status" value="1"/>
</dbReference>
<dbReference type="InterPro" id="IPR003018">
    <property type="entry name" value="GAF"/>
</dbReference>
<dbReference type="PROSITE" id="PS50109">
    <property type="entry name" value="HIS_KIN"/>
    <property type="match status" value="1"/>
</dbReference>
<dbReference type="InterPro" id="IPR029016">
    <property type="entry name" value="GAF-like_dom_sf"/>
</dbReference>
<dbReference type="SUPFAM" id="SSF55785">
    <property type="entry name" value="PYP-like sensor domain (PAS domain)"/>
    <property type="match status" value="1"/>
</dbReference>
<dbReference type="SMART" id="SM00388">
    <property type="entry name" value="HisKA"/>
    <property type="match status" value="1"/>
</dbReference>
<dbReference type="EC" id="2.7.13.3" evidence="2"/>
<keyword evidence="4" id="KW-0472">Membrane</keyword>
<feature type="transmembrane region" description="Helical" evidence="4">
    <location>
        <begin position="207"/>
        <end position="230"/>
    </location>
</feature>
<dbReference type="CDD" id="cd00082">
    <property type="entry name" value="HisKA"/>
    <property type="match status" value="1"/>
</dbReference>
<dbReference type="RefSeq" id="WP_267926432.1">
    <property type="nucleotide sequence ID" value="NZ_AP024233.1"/>
</dbReference>
<dbReference type="Pfam" id="PF11845">
    <property type="entry name" value="Tll0287-like"/>
    <property type="match status" value="1"/>
</dbReference>
<name>A0A915XIC5_9BACT</name>
<dbReference type="SUPFAM" id="SSF55781">
    <property type="entry name" value="GAF domain-like"/>
    <property type="match status" value="1"/>
</dbReference>
<dbReference type="Proteomes" id="UP001063350">
    <property type="component" value="Chromosome"/>
</dbReference>
<dbReference type="InterPro" id="IPR003661">
    <property type="entry name" value="HisK_dim/P_dom"/>
</dbReference>
<keyword evidence="4" id="KW-0812">Transmembrane</keyword>
<evidence type="ECO:0000256" key="1">
    <source>
        <dbReference type="ARBA" id="ARBA00000085"/>
    </source>
</evidence>
<evidence type="ECO:0000313" key="8">
    <source>
        <dbReference type="Proteomes" id="UP001063350"/>
    </source>
</evidence>
<dbReference type="InterPro" id="IPR003594">
    <property type="entry name" value="HATPase_dom"/>
</dbReference>
<dbReference type="KEGG" id="ddu:GF1_20550"/>
<feature type="domain" description="Histidine kinase" evidence="5">
    <location>
        <begin position="618"/>
        <end position="833"/>
    </location>
</feature>
<dbReference type="AlphaFoldDB" id="A0A915XIC5"/>
<dbReference type="Pfam" id="PF00512">
    <property type="entry name" value="HisKA"/>
    <property type="match status" value="1"/>
</dbReference>
<dbReference type="PRINTS" id="PR00344">
    <property type="entry name" value="BCTRLSENSOR"/>
</dbReference>
<dbReference type="SMART" id="SM00387">
    <property type="entry name" value="HATPase_c"/>
    <property type="match status" value="1"/>
</dbReference>
<dbReference type="InterPro" id="IPR036890">
    <property type="entry name" value="HATPase_C_sf"/>
</dbReference>
<feature type="transmembrane region" description="Helical" evidence="4">
    <location>
        <begin position="6"/>
        <end position="27"/>
    </location>
</feature>
<proteinExistence type="predicted"/>
<dbReference type="InterPro" id="IPR021796">
    <property type="entry name" value="Tll0287-like_dom"/>
</dbReference>
<evidence type="ECO:0000256" key="4">
    <source>
        <dbReference type="SAM" id="Phobius"/>
    </source>
</evidence>
<dbReference type="Gene3D" id="3.30.450.20">
    <property type="entry name" value="PAS domain"/>
    <property type="match status" value="1"/>
</dbReference>
<dbReference type="InterPro" id="IPR035965">
    <property type="entry name" value="PAS-like_dom_sf"/>
</dbReference>
<dbReference type="Pfam" id="PF02518">
    <property type="entry name" value="HATPase_c"/>
    <property type="match status" value="1"/>
</dbReference>
<dbReference type="PANTHER" id="PTHR43065:SF42">
    <property type="entry name" value="TWO-COMPONENT SENSOR PPRA"/>
    <property type="match status" value="1"/>
</dbReference>
<reference evidence="7" key="1">
    <citation type="submission" date="2020-12" db="EMBL/GenBank/DDBJ databases">
        <title>Desulfobium dissulfuricans gen. nov., sp. nov., a novel mesophilic, sulfate-reducing bacterium isolated from a deep-sea hydrothermal vent.</title>
        <authorList>
            <person name="Hashimoto Y."/>
            <person name="Tame A."/>
            <person name="Sawayama S."/>
            <person name="Miyazaki J."/>
            <person name="Takai K."/>
            <person name="Nakagawa S."/>
        </authorList>
    </citation>
    <scope>NUCLEOTIDE SEQUENCE</scope>
    <source>
        <strain evidence="7">GF1</strain>
    </source>
</reference>
<gene>
    <name evidence="7" type="ORF">GF1_20550</name>
</gene>
<dbReference type="Gene3D" id="3.30.565.10">
    <property type="entry name" value="Histidine kinase-like ATPase, C-terminal domain"/>
    <property type="match status" value="1"/>
</dbReference>
<protein>
    <recommendedName>
        <fullName evidence="2">histidine kinase</fullName>
        <ecNumber evidence="2">2.7.13.3</ecNumber>
    </recommendedName>
</protein>
<evidence type="ECO:0000256" key="2">
    <source>
        <dbReference type="ARBA" id="ARBA00012438"/>
    </source>
</evidence>
<evidence type="ECO:0000259" key="5">
    <source>
        <dbReference type="PROSITE" id="PS50109"/>
    </source>
</evidence>
<dbReference type="Gene3D" id="3.30.450.40">
    <property type="match status" value="1"/>
</dbReference>
<keyword evidence="8" id="KW-1185">Reference proteome</keyword>
<dbReference type="EMBL" id="AP024233">
    <property type="protein sequence ID" value="BCO09679.1"/>
    <property type="molecule type" value="Genomic_DNA"/>
</dbReference>
<dbReference type="Pfam" id="PF13426">
    <property type="entry name" value="PAS_9"/>
    <property type="match status" value="1"/>
</dbReference>
<dbReference type="Gene3D" id="1.10.287.130">
    <property type="match status" value="1"/>
</dbReference>
<dbReference type="NCBIfam" id="TIGR00229">
    <property type="entry name" value="sensory_box"/>
    <property type="match status" value="1"/>
</dbReference>
<evidence type="ECO:0000256" key="3">
    <source>
        <dbReference type="ARBA" id="ARBA00022553"/>
    </source>
</evidence>
<dbReference type="GO" id="GO:0000155">
    <property type="term" value="F:phosphorelay sensor kinase activity"/>
    <property type="evidence" value="ECO:0007669"/>
    <property type="project" value="InterPro"/>
</dbReference>
<dbReference type="InterPro" id="IPR005467">
    <property type="entry name" value="His_kinase_dom"/>
</dbReference>
<dbReference type="InterPro" id="IPR004358">
    <property type="entry name" value="Sig_transdc_His_kin-like_C"/>
</dbReference>
<keyword evidence="4" id="KW-1133">Transmembrane helix</keyword>
<dbReference type="PANTHER" id="PTHR43065">
    <property type="entry name" value="SENSOR HISTIDINE KINASE"/>
    <property type="match status" value="1"/>
</dbReference>
<evidence type="ECO:0000259" key="6">
    <source>
        <dbReference type="PROSITE" id="PS50112"/>
    </source>
</evidence>
<dbReference type="PROSITE" id="PS50112">
    <property type="entry name" value="PAS"/>
    <property type="match status" value="1"/>
</dbReference>